<dbReference type="SUPFAM" id="SSF52374">
    <property type="entry name" value="Nucleotidylyl transferase"/>
    <property type="match status" value="1"/>
</dbReference>
<protein>
    <recommendedName>
        <fullName evidence="15">Bifunctional protein HldE</fullName>
    </recommendedName>
    <domain>
        <recommendedName>
            <fullName evidence="15">D-beta-D-heptose 7-phosphate kinase</fullName>
            <ecNumber evidence="15">2.7.1.167</ecNumber>
        </recommendedName>
        <alternativeName>
            <fullName evidence="15">D-beta-D-heptose 7-phosphotransferase</fullName>
        </alternativeName>
        <alternativeName>
            <fullName evidence="15">D-glycero-beta-D-manno-heptose-7-phosphate kinase</fullName>
        </alternativeName>
    </domain>
    <domain>
        <recommendedName>
            <fullName evidence="15">D-beta-D-heptose 1-phosphate adenylyltransferase</fullName>
            <ecNumber evidence="15">2.7.7.70</ecNumber>
        </recommendedName>
        <alternativeName>
            <fullName evidence="15">D-glycero-beta-D-manno-heptose 1-phosphate adenylyltransferase</fullName>
        </alternativeName>
    </domain>
</protein>
<dbReference type="HAMAP" id="MF_01603">
    <property type="entry name" value="HldE"/>
    <property type="match status" value="1"/>
</dbReference>
<dbReference type="Gene3D" id="3.40.50.620">
    <property type="entry name" value="HUPs"/>
    <property type="match status" value="1"/>
</dbReference>
<dbReference type="InterPro" id="IPR011611">
    <property type="entry name" value="PfkB_dom"/>
</dbReference>
<dbReference type="UniPathway" id="UPA00356">
    <property type="reaction ID" value="UER00437"/>
</dbReference>
<evidence type="ECO:0000256" key="7">
    <source>
        <dbReference type="ARBA" id="ARBA00022777"/>
    </source>
</evidence>
<dbReference type="GO" id="GO:0033785">
    <property type="term" value="F:heptose 7-phosphate kinase activity"/>
    <property type="evidence" value="ECO:0007669"/>
    <property type="project" value="UniProtKB-UniRule"/>
</dbReference>
<evidence type="ECO:0000256" key="13">
    <source>
        <dbReference type="ARBA" id="ARBA00060955"/>
    </source>
</evidence>
<dbReference type="InterPro" id="IPR011913">
    <property type="entry name" value="RfaE_dom_I"/>
</dbReference>
<dbReference type="NCBIfam" id="TIGR02199">
    <property type="entry name" value="rfaE_dom_II"/>
    <property type="match status" value="1"/>
</dbReference>
<dbReference type="AlphaFoldDB" id="A0A7S9DYT7"/>
<dbReference type="KEGG" id="smaa:IT774_04070"/>
<keyword evidence="4 15" id="KW-0808">Transferase</keyword>
<accession>A0A7S9DYT7</accession>
<feature type="binding site" evidence="15">
    <location>
        <begin position="193"/>
        <end position="196"/>
    </location>
    <ligand>
        <name>ATP</name>
        <dbReference type="ChEBI" id="CHEBI:30616"/>
    </ligand>
</feature>
<evidence type="ECO:0000256" key="9">
    <source>
        <dbReference type="ARBA" id="ARBA00023268"/>
    </source>
</evidence>
<dbReference type="NCBIfam" id="NF008454">
    <property type="entry name" value="PRK11316.1"/>
    <property type="match status" value="1"/>
</dbReference>
<comment type="function">
    <text evidence="1 15">Catalyzes the phosphorylation of D-glycero-D-manno-heptose 7-phosphate at the C-1 position to selectively form D-glycero-beta-D-manno-heptose-1,7-bisphosphate.</text>
</comment>
<keyword evidence="10 15" id="KW-0119">Carbohydrate metabolism</keyword>
<dbReference type="CDD" id="cd01172">
    <property type="entry name" value="RfaE_like"/>
    <property type="match status" value="1"/>
</dbReference>
<comment type="pathway">
    <text evidence="15">Nucleotide-sugar biosynthesis; ADP-L-glycero-beta-D-manno-heptose biosynthesis; ADP-L-glycero-beta-D-manno-heptose from D-glycero-beta-D-manno-heptose 7-phosphate: step 3/4.</text>
</comment>
<dbReference type="GO" id="GO:0005524">
    <property type="term" value="F:ATP binding"/>
    <property type="evidence" value="ECO:0007669"/>
    <property type="project" value="UniProtKB-UniRule"/>
</dbReference>
<dbReference type="NCBIfam" id="TIGR00125">
    <property type="entry name" value="cyt_tran_rel"/>
    <property type="match status" value="1"/>
</dbReference>
<organism evidence="18 19">
    <name type="scientific">Salinimonas marina</name>
    <dbReference type="NCBI Taxonomy" id="2785918"/>
    <lineage>
        <taxon>Bacteria</taxon>
        <taxon>Pseudomonadati</taxon>
        <taxon>Pseudomonadota</taxon>
        <taxon>Gammaproteobacteria</taxon>
        <taxon>Alteromonadales</taxon>
        <taxon>Alteromonadaceae</taxon>
        <taxon>Alteromonas/Salinimonas group</taxon>
        <taxon>Salinimonas</taxon>
    </lineage>
</organism>
<keyword evidence="5 15" id="KW-0548">Nucleotidyltransferase</keyword>
<dbReference type="Pfam" id="PF01467">
    <property type="entry name" value="CTP_transf_like"/>
    <property type="match status" value="1"/>
</dbReference>
<dbReference type="EMBL" id="CP064795">
    <property type="protein sequence ID" value="QPG06375.1"/>
    <property type="molecule type" value="Genomic_DNA"/>
</dbReference>
<sequence length="480" mass="51114">MILPDFSKTRVLIVGDLMLDRYWGGSTQRISPEAPVPVVNVNSSEDRPGGAANVAINAAMLGAQVSLLGLVGEDENATLLEQRLSSFDVDCQFSAIAGKDTITKLRVMSRNQQLLRLDFEQSFAEADKSQMLARFEAKLQHTDVVILSDYAKGCLSQPQQFIALARAHQKVVIVDPKGTDFAKYRGASLITPNMAEFTAVAGSAKNEEELTRQAQALKHELSLEALLLTRSEEGMTLYQSSQGSFHLPAKAKEVFDVTGAGDTVVSTLALAYGAGCSLEDACVLANIAASIVVGKLGTSTVTATELAMALSEQHGHKDSGVLSEDKLALALSQAKARNETVVMTNGCFDILHAGHVSYLQAAAELGDRLIVAVNDDASVSRLKGPGRPVNNVQRRMAVLAGLGAVDWVVPFTEDTPQRLIAKLLPDILVKGGDYEIQDIAGGQEVIANGGQVKVLHFEQGVSTTAIIEQIVNKGSQSSSS</sequence>
<comment type="catalytic activity">
    <reaction evidence="12 15">
        <text>D-glycero-beta-D-manno-heptose 7-phosphate + ATP = D-glycero-beta-D-manno-heptose 1,7-bisphosphate + ADP + H(+)</text>
        <dbReference type="Rhea" id="RHEA:27473"/>
        <dbReference type="ChEBI" id="CHEBI:15378"/>
        <dbReference type="ChEBI" id="CHEBI:30616"/>
        <dbReference type="ChEBI" id="CHEBI:60204"/>
        <dbReference type="ChEBI" id="CHEBI:60208"/>
        <dbReference type="ChEBI" id="CHEBI:456216"/>
        <dbReference type="EC" id="2.7.1.167"/>
    </reaction>
</comment>
<evidence type="ECO:0000256" key="4">
    <source>
        <dbReference type="ARBA" id="ARBA00022679"/>
    </source>
</evidence>
<evidence type="ECO:0000256" key="12">
    <source>
        <dbReference type="ARBA" id="ARBA00052873"/>
    </source>
</evidence>
<evidence type="ECO:0000256" key="1">
    <source>
        <dbReference type="ARBA" id="ARBA00002319"/>
    </source>
</evidence>
<dbReference type="EC" id="2.7.1.167" evidence="15"/>
<reference evidence="18 19" key="1">
    <citation type="submission" date="2020-11" db="EMBL/GenBank/DDBJ databases">
        <title>Complete genome sequence for Salinimonas sp. strain G2-b.</title>
        <authorList>
            <person name="Park S.-J."/>
        </authorList>
    </citation>
    <scope>NUCLEOTIDE SEQUENCE [LARGE SCALE GENOMIC DNA]</scope>
    <source>
        <strain evidence="18 19">G2-b</strain>
    </source>
</reference>
<comment type="function">
    <text evidence="2 15">Catalyzes the ADP transfer from ATP to D-glycero-beta-D-manno-heptose 1-phosphate, yielding ADP-D-glycero-beta-D-manno-heptose.</text>
</comment>
<feature type="region of interest" description="Ribokinase" evidence="15">
    <location>
        <begin position="1"/>
        <end position="317"/>
    </location>
</feature>
<dbReference type="FunFam" id="3.40.50.620:FF:000028">
    <property type="entry name" value="Bifunctional protein HldE"/>
    <property type="match status" value="1"/>
</dbReference>
<dbReference type="FunFam" id="3.40.1190.20:FF:000002">
    <property type="entry name" value="Bifunctional protein HldE"/>
    <property type="match status" value="1"/>
</dbReference>
<evidence type="ECO:0000256" key="5">
    <source>
        <dbReference type="ARBA" id="ARBA00022695"/>
    </source>
</evidence>
<dbReference type="GO" id="GO:0097171">
    <property type="term" value="P:ADP-L-glycero-beta-D-manno-heptose biosynthetic process"/>
    <property type="evidence" value="ECO:0007669"/>
    <property type="project" value="UniProtKB-UniPathway"/>
</dbReference>
<dbReference type="EC" id="2.7.7.70" evidence="15"/>
<keyword evidence="7 15" id="KW-0418">Kinase</keyword>
<feature type="domain" description="Cytidyltransferase-like" evidence="17">
    <location>
        <begin position="343"/>
        <end position="468"/>
    </location>
</feature>
<name>A0A7S9DYT7_9ALTE</name>
<evidence type="ECO:0000256" key="11">
    <source>
        <dbReference type="ARBA" id="ARBA00047428"/>
    </source>
</evidence>
<dbReference type="Pfam" id="PF00294">
    <property type="entry name" value="PfkB"/>
    <property type="match status" value="1"/>
</dbReference>
<gene>
    <name evidence="15 18" type="primary">hldE</name>
    <name evidence="18" type="ORF">IT774_04070</name>
</gene>
<keyword evidence="19" id="KW-1185">Reference proteome</keyword>
<dbReference type="InterPro" id="IPR029056">
    <property type="entry name" value="Ribokinase-like"/>
</dbReference>
<evidence type="ECO:0000256" key="6">
    <source>
        <dbReference type="ARBA" id="ARBA00022741"/>
    </source>
</evidence>
<evidence type="ECO:0000256" key="8">
    <source>
        <dbReference type="ARBA" id="ARBA00022840"/>
    </source>
</evidence>
<dbReference type="PANTHER" id="PTHR46969:SF1">
    <property type="entry name" value="BIFUNCTIONAL PROTEIN HLDE"/>
    <property type="match status" value="1"/>
</dbReference>
<keyword evidence="8 15" id="KW-0067">ATP-binding</keyword>
<comment type="similarity">
    <text evidence="14 15">In the C-terminal section; belongs to the cytidylyltransferase family.</text>
</comment>
<dbReference type="RefSeq" id="WP_195811451.1">
    <property type="nucleotide sequence ID" value="NZ_CP064795.1"/>
</dbReference>
<dbReference type="InterPro" id="IPR023030">
    <property type="entry name" value="Bifunc_HldE"/>
</dbReference>
<feature type="active site" evidence="15">
    <location>
        <position position="262"/>
    </location>
</feature>
<evidence type="ECO:0000313" key="18">
    <source>
        <dbReference type="EMBL" id="QPG06375.1"/>
    </source>
</evidence>
<comment type="subunit">
    <text evidence="3 15">Homodimer.</text>
</comment>
<dbReference type="GO" id="GO:0005829">
    <property type="term" value="C:cytosol"/>
    <property type="evidence" value="ECO:0007669"/>
    <property type="project" value="TreeGrafter"/>
</dbReference>
<feature type="domain" description="Carbohydrate kinase PfkB" evidence="16">
    <location>
        <begin position="9"/>
        <end position="300"/>
    </location>
</feature>
<keyword evidence="6 15" id="KW-0547">Nucleotide-binding</keyword>
<dbReference type="Proteomes" id="UP000595095">
    <property type="component" value="Chromosome"/>
</dbReference>
<dbReference type="SUPFAM" id="SSF53613">
    <property type="entry name" value="Ribokinase-like"/>
    <property type="match status" value="1"/>
</dbReference>
<dbReference type="GO" id="GO:0033786">
    <property type="term" value="F:heptose-1-phosphate adenylyltransferase activity"/>
    <property type="evidence" value="ECO:0007669"/>
    <property type="project" value="UniProtKB-UniRule"/>
</dbReference>
<evidence type="ECO:0000256" key="14">
    <source>
        <dbReference type="ARBA" id="ARBA00061122"/>
    </source>
</evidence>
<dbReference type="NCBIfam" id="TIGR02198">
    <property type="entry name" value="rfaE_dom_I"/>
    <property type="match status" value="1"/>
</dbReference>
<evidence type="ECO:0000256" key="10">
    <source>
        <dbReference type="ARBA" id="ARBA00023277"/>
    </source>
</evidence>
<evidence type="ECO:0000259" key="16">
    <source>
        <dbReference type="Pfam" id="PF00294"/>
    </source>
</evidence>
<dbReference type="InterPro" id="IPR004821">
    <property type="entry name" value="Cyt_trans-like"/>
</dbReference>
<evidence type="ECO:0000313" key="19">
    <source>
        <dbReference type="Proteomes" id="UP000595095"/>
    </source>
</evidence>
<evidence type="ECO:0000256" key="2">
    <source>
        <dbReference type="ARBA" id="ARBA00003753"/>
    </source>
</evidence>
<comment type="pathway">
    <text evidence="15">Nucleotide-sugar biosynthesis; ADP-L-glycero-beta-D-manno-heptose biosynthesis; ADP-L-glycero-beta-D-manno-heptose from D-glycero-beta-D-manno-heptose 7-phosphate: step 1/4.</text>
</comment>
<dbReference type="GO" id="GO:0016773">
    <property type="term" value="F:phosphotransferase activity, alcohol group as acceptor"/>
    <property type="evidence" value="ECO:0007669"/>
    <property type="project" value="InterPro"/>
</dbReference>
<dbReference type="PANTHER" id="PTHR46969">
    <property type="entry name" value="BIFUNCTIONAL PROTEIN HLDE"/>
    <property type="match status" value="1"/>
</dbReference>
<keyword evidence="9 15" id="KW-0511">Multifunctional enzyme</keyword>
<proteinExistence type="inferred from homology"/>
<dbReference type="Gene3D" id="3.40.1190.20">
    <property type="match status" value="1"/>
</dbReference>
<evidence type="ECO:0000259" key="17">
    <source>
        <dbReference type="Pfam" id="PF01467"/>
    </source>
</evidence>
<evidence type="ECO:0000256" key="15">
    <source>
        <dbReference type="HAMAP-Rule" id="MF_01603"/>
    </source>
</evidence>
<dbReference type="InterPro" id="IPR014729">
    <property type="entry name" value="Rossmann-like_a/b/a_fold"/>
</dbReference>
<comment type="catalytic activity">
    <reaction evidence="11 15">
        <text>D-glycero-beta-D-manno-heptose 1-phosphate + ATP + H(+) = ADP-D-glycero-beta-D-manno-heptose + diphosphate</text>
        <dbReference type="Rhea" id="RHEA:27465"/>
        <dbReference type="ChEBI" id="CHEBI:15378"/>
        <dbReference type="ChEBI" id="CHEBI:30616"/>
        <dbReference type="ChEBI" id="CHEBI:33019"/>
        <dbReference type="ChEBI" id="CHEBI:59967"/>
        <dbReference type="ChEBI" id="CHEBI:61593"/>
        <dbReference type="EC" id="2.7.7.70"/>
    </reaction>
</comment>
<evidence type="ECO:0000256" key="3">
    <source>
        <dbReference type="ARBA" id="ARBA00011738"/>
    </source>
</evidence>
<dbReference type="InterPro" id="IPR011914">
    <property type="entry name" value="RfaE_dom_II"/>
</dbReference>
<comment type="similarity">
    <text evidence="13 15">In the N-terminal section; belongs to the carbohydrate kinase PfkB family.</text>
</comment>
<feature type="region of interest" description="Cytidylyltransferase" evidence="15">
    <location>
        <begin position="343"/>
        <end position="480"/>
    </location>
</feature>